<evidence type="ECO:0000256" key="1">
    <source>
        <dbReference type="ARBA" id="ARBA00002397"/>
    </source>
</evidence>
<dbReference type="InterPro" id="IPR007809">
    <property type="entry name" value="FlgN-like"/>
</dbReference>
<keyword evidence="5" id="KW-1185">Reference proteome</keyword>
<evidence type="ECO:0000256" key="3">
    <source>
        <dbReference type="ARBA" id="ARBA00022795"/>
    </source>
</evidence>
<sequence length="163" mass="18191">MSQASIQTFKELLIQAIDNFQLLSKLLEEEMVLLQQPGSTPEALEAITQRKNERLEKIQEDVDQRKLFLEEQGLTADMEGIEAFLAGLPGNMEKAMRQGWNQLVTKLEQVQTANKVNGQLINRATQHFDTLLNAFKASQNKVKVYNPAGGPGNISIPRTLGKA</sequence>
<reference evidence="5" key="1">
    <citation type="journal article" date="2019" name="Int. J. Syst. Evol. Microbiol.">
        <title>The Global Catalogue of Microorganisms (GCM) 10K type strain sequencing project: providing services to taxonomists for standard genome sequencing and annotation.</title>
        <authorList>
            <consortium name="The Broad Institute Genomics Platform"/>
            <consortium name="The Broad Institute Genome Sequencing Center for Infectious Disease"/>
            <person name="Wu L."/>
            <person name="Ma J."/>
        </authorList>
    </citation>
    <scope>NUCLEOTIDE SEQUENCE [LARGE SCALE GENOMIC DNA]</scope>
    <source>
        <strain evidence="5">NBRC 100033</strain>
    </source>
</reference>
<keyword evidence="3" id="KW-1005">Bacterial flagellum biogenesis</keyword>
<dbReference type="Proteomes" id="UP001156682">
    <property type="component" value="Unassembled WGS sequence"/>
</dbReference>
<name>A0ABQ6A123_9GAMM</name>
<evidence type="ECO:0000313" key="4">
    <source>
        <dbReference type="EMBL" id="GLR64606.1"/>
    </source>
</evidence>
<dbReference type="Pfam" id="PF05130">
    <property type="entry name" value="FlgN"/>
    <property type="match status" value="1"/>
</dbReference>
<dbReference type="EMBL" id="BSOR01000035">
    <property type="protein sequence ID" value="GLR64606.1"/>
    <property type="molecule type" value="Genomic_DNA"/>
</dbReference>
<dbReference type="SUPFAM" id="SSF140566">
    <property type="entry name" value="FlgN-like"/>
    <property type="match status" value="1"/>
</dbReference>
<dbReference type="RefSeq" id="WP_027851207.1">
    <property type="nucleotide sequence ID" value="NZ_BSOR01000035.1"/>
</dbReference>
<evidence type="ECO:0008006" key="6">
    <source>
        <dbReference type="Google" id="ProtNLM"/>
    </source>
</evidence>
<organism evidence="4 5">
    <name type="scientific">Marinospirillum insulare</name>
    <dbReference type="NCBI Taxonomy" id="217169"/>
    <lineage>
        <taxon>Bacteria</taxon>
        <taxon>Pseudomonadati</taxon>
        <taxon>Pseudomonadota</taxon>
        <taxon>Gammaproteobacteria</taxon>
        <taxon>Oceanospirillales</taxon>
        <taxon>Oceanospirillaceae</taxon>
        <taxon>Marinospirillum</taxon>
    </lineage>
</organism>
<comment type="similarity">
    <text evidence="2">Belongs to the FlgN family.</text>
</comment>
<proteinExistence type="inferred from homology"/>
<comment type="function">
    <text evidence="1">Required for the efficient initiation of filament assembly.</text>
</comment>
<dbReference type="InterPro" id="IPR036679">
    <property type="entry name" value="FlgN-like_sf"/>
</dbReference>
<gene>
    <name evidence="4" type="ORF">GCM10007878_20440</name>
</gene>
<accession>A0ABQ6A123</accession>
<protein>
    <recommendedName>
        <fullName evidence="6">FlgN protein</fullName>
    </recommendedName>
</protein>
<evidence type="ECO:0000256" key="2">
    <source>
        <dbReference type="ARBA" id="ARBA00007703"/>
    </source>
</evidence>
<dbReference type="Gene3D" id="1.20.58.300">
    <property type="entry name" value="FlgN-like"/>
    <property type="match status" value="1"/>
</dbReference>
<evidence type="ECO:0000313" key="5">
    <source>
        <dbReference type="Proteomes" id="UP001156682"/>
    </source>
</evidence>
<comment type="caution">
    <text evidence="4">The sequence shown here is derived from an EMBL/GenBank/DDBJ whole genome shotgun (WGS) entry which is preliminary data.</text>
</comment>